<dbReference type="SUPFAM" id="SSF56112">
    <property type="entry name" value="Protein kinase-like (PK-like)"/>
    <property type="match status" value="1"/>
</dbReference>
<evidence type="ECO:0000256" key="4">
    <source>
        <dbReference type="ARBA" id="ARBA00022741"/>
    </source>
</evidence>
<dbReference type="Pfam" id="PF00069">
    <property type="entry name" value="Pkinase"/>
    <property type="match status" value="1"/>
</dbReference>
<dbReference type="Proteomes" id="UP000327013">
    <property type="component" value="Chromosome 1"/>
</dbReference>
<evidence type="ECO:0000313" key="13">
    <source>
        <dbReference type="Proteomes" id="UP000327013"/>
    </source>
</evidence>
<name>A0A5N6QJP3_9ROSI</name>
<gene>
    <name evidence="12" type="ORF">FH972_003973</name>
</gene>
<keyword evidence="4 9" id="KW-0547">Nucleotide-binding</keyword>
<evidence type="ECO:0000313" key="12">
    <source>
        <dbReference type="EMBL" id="KAE7999558.1"/>
    </source>
</evidence>
<protein>
    <recommendedName>
        <fullName evidence="1">non-specific serine/threonine protein kinase</fullName>
        <ecNumber evidence="1">2.7.11.1</ecNumber>
    </recommendedName>
</protein>
<dbReference type="Gene3D" id="3.30.200.20">
    <property type="entry name" value="Phosphorylase Kinase, domain 1"/>
    <property type="match status" value="1"/>
</dbReference>
<evidence type="ECO:0000256" key="7">
    <source>
        <dbReference type="ARBA" id="ARBA00047899"/>
    </source>
</evidence>
<comment type="catalytic activity">
    <reaction evidence="8">
        <text>L-seryl-[protein] + ATP = O-phospho-L-seryl-[protein] + ADP + H(+)</text>
        <dbReference type="Rhea" id="RHEA:17989"/>
        <dbReference type="Rhea" id="RHEA-COMP:9863"/>
        <dbReference type="Rhea" id="RHEA-COMP:11604"/>
        <dbReference type="ChEBI" id="CHEBI:15378"/>
        <dbReference type="ChEBI" id="CHEBI:29999"/>
        <dbReference type="ChEBI" id="CHEBI:30616"/>
        <dbReference type="ChEBI" id="CHEBI:83421"/>
        <dbReference type="ChEBI" id="CHEBI:456216"/>
        <dbReference type="EC" id="2.7.11.1"/>
    </reaction>
</comment>
<dbReference type="PROSITE" id="PS50011">
    <property type="entry name" value="PROTEIN_KINASE_DOM"/>
    <property type="match status" value="1"/>
</dbReference>
<keyword evidence="5" id="KW-0418">Kinase</keyword>
<keyword evidence="13" id="KW-1185">Reference proteome</keyword>
<dbReference type="InterPro" id="IPR000719">
    <property type="entry name" value="Prot_kinase_dom"/>
</dbReference>
<dbReference type="FunFam" id="1.10.510.10:FF:000132">
    <property type="entry name" value="Serine/threonine-protein kinase SRK2A"/>
    <property type="match status" value="1"/>
</dbReference>
<dbReference type="EC" id="2.7.11.1" evidence="1"/>
<evidence type="ECO:0000256" key="3">
    <source>
        <dbReference type="ARBA" id="ARBA00022679"/>
    </source>
</evidence>
<proteinExistence type="inferred from homology"/>
<evidence type="ECO:0000256" key="10">
    <source>
        <dbReference type="RuleBase" id="RU000304"/>
    </source>
</evidence>
<comment type="catalytic activity">
    <reaction evidence="7">
        <text>L-threonyl-[protein] + ATP = O-phospho-L-threonyl-[protein] + ADP + H(+)</text>
        <dbReference type="Rhea" id="RHEA:46608"/>
        <dbReference type="Rhea" id="RHEA-COMP:11060"/>
        <dbReference type="Rhea" id="RHEA-COMP:11605"/>
        <dbReference type="ChEBI" id="CHEBI:15378"/>
        <dbReference type="ChEBI" id="CHEBI:30013"/>
        <dbReference type="ChEBI" id="CHEBI:30616"/>
        <dbReference type="ChEBI" id="CHEBI:61977"/>
        <dbReference type="ChEBI" id="CHEBI:456216"/>
        <dbReference type="EC" id="2.7.11.1"/>
    </reaction>
</comment>
<reference evidence="12 13" key="1">
    <citation type="submission" date="2019-06" db="EMBL/GenBank/DDBJ databases">
        <title>A chromosomal-level reference genome of Carpinus fangiana (Coryloideae, Betulaceae).</title>
        <authorList>
            <person name="Yang X."/>
            <person name="Wang Z."/>
            <person name="Zhang L."/>
            <person name="Hao G."/>
            <person name="Liu J."/>
            <person name="Yang Y."/>
        </authorList>
    </citation>
    <scope>NUCLEOTIDE SEQUENCE [LARGE SCALE GENOMIC DNA]</scope>
    <source>
        <strain evidence="12">Cfa_2016G</strain>
        <tissue evidence="12">Leaf</tissue>
    </source>
</reference>
<dbReference type="GO" id="GO:0005524">
    <property type="term" value="F:ATP binding"/>
    <property type="evidence" value="ECO:0007669"/>
    <property type="project" value="UniProtKB-UniRule"/>
</dbReference>
<dbReference type="EMBL" id="CM017321">
    <property type="protein sequence ID" value="KAE7999558.1"/>
    <property type="molecule type" value="Genomic_DNA"/>
</dbReference>
<evidence type="ECO:0000256" key="1">
    <source>
        <dbReference type="ARBA" id="ARBA00012513"/>
    </source>
</evidence>
<dbReference type="InterPro" id="IPR008271">
    <property type="entry name" value="Ser/Thr_kinase_AS"/>
</dbReference>
<dbReference type="GO" id="GO:0005634">
    <property type="term" value="C:nucleus"/>
    <property type="evidence" value="ECO:0007669"/>
    <property type="project" value="TreeGrafter"/>
</dbReference>
<dbReference type="GO" id="GO:0004674">
    <property type="term" value="F:protein serine/threonine kinase activity"/>
    <property type="evidence" value="ECO:0007669"/>
    <property type="project" value="UniProtKB-KW"/>
</dbReference>
<dbReference type="InterPro" id="IPR011009">
    <property type="entry name" value="Kinase-like_dom_sf"/>
</dbReference>
<comment type="similarity">
    <text evidence="10">Belongs to the protein kinase superfamily.</text>
</comment>
<dbReference type="OrthoDB" id="193931at2759"/>
<evidence type="ECO:0000256" key="5">
    <source>
        <dbReference type="ARBA" id="ARBA00022777"/>
    </source>
</evidence>
<dbReference type="PANTHER" id="PTHR24343:SF520">
    <property type="entry name" value="PROTEIN KINASE DOMAIN-CONTAINING PROTEIN"/>
    <property type="match status" value="1"/>
</dbReference>
<keyword evidence="3" id="KW-0808">Transferase</keyword>
<accession>A0A5N6QJP3</accession>
<feature type="domain" description="Protein kinase" evidence="11">
    <location>
        <begin position="1"/>
        <end position="311"/>
    </location>
</feature>
<evidence type="ECO:0000256" key="8">
    <source>
        <dbReference type="ARBA" id="ARBA00048679"/>
    </source>
</evidence>
<sequence length="394" mass="44649">MAGDNWRVALKEGLVRFLLQGESPEERRVGTCRGWRPAPKEGAGWVPFVGMRVAIGEEDWNIYGDGGYKRQREMTFDVKRRGCLGQSRRVEMDRAGLNFGPGMDMPIMHDSDRYDLVRDIGSGNFGVARLMRDKHTKELVAVKYIERGDKARFFFQQLISGVSYCHAMQVCHRDLKLENTLLDGSPAPRLKICDFGYSKSSVLHSQPKSTVGTPAYIAPEVLLRQEYDGKVADVWSCGVTLYVMLVGGYPFEDPDEPKDFRKTIQRILGVQYSIPDCVQISTECRDLISRIFVFDPTTRISIPEIKNHEWFLRNLPADLMDERTMGNQFEEPDQPMQSLDLIMQIIAEATVPAVGTRSLDQYSFDNGDLDDDMDDLESDSELDIDSSGEIVYAL</sequence>
<dbReference type="PANTHER" id="PTHR24343">
    <property type="entry name" value="SERINE/THREONINE KINASE"/>
    <property type="match status" value="1"/>
</dbReference>
<evidence type="ECO:0000256" key="2">
    <source>
        <dbReference type="ARBA" id="ARBA00022527"/>
    </source>
</evidence>
<organism evidence="12 13">
    <name type="scientific">Carpinus fangiana</name>
    <dbReference type="NCBI Taxonomy" id="176857"/>
    <lineage>
        <taxon>Eukaryota</taxon>
        <taxon>Viridiplantae</taxon>
        <taxon>Streptophyta</taxon>
        <taxon>Embryophyta</taxon>
        <taxon>Tracheophyta</taxon>
        <taxon>Spermatophyta</taxon>
        <taxon>Magnoliopsida</taxon>
        <taxon>eudicotyledons</taxon>
        <taxon>Gunneridae</taxon>
        <taxon>Pentapetalae</taxon>
        <taxon>rosids</taxon>
        <taxon>fabids</taxon>
        <taxon>Fagales</taxon>
        <taxon>Betulaceae</taxon>
        <taxon>Carpinus</taxon>
    </lineage>
</organism>
<evidence type="ECO:0000256" key="6">
    <source>
        <dbReference type="ARBA" id="ARBA00022840"/>
    </source>
</evidence>
<keyword evidence="2 10" id="KW-0723">Serine/threonine-protein kinase</keyword>
<dbReference type="AlphaFoldDB" id="A0A5N6QJP3"/>
<dbReference type="PROSITE" id="PS00107">
    <property type="entry name" value="PROTEIN_KINASE_ATP"/>
    <property type="match status" value="1"/>
</dbReference>
<evidence type="ECO:0000256" key="9">
    <source>
        <dbReference type="PROSITE-ProRule" id="PRU10141"/>
    </source>
</evidence>
<dbReference type="GO" id="GO:0006970">
    <property type="term" value="P:response to osmotic stress"/>
    <property type="evidence" value="ECO:0007669"/>
    <property type="project" value="UniProtKB-ARBA"/>
</dbReference>
<keyword evidence="6 9" id="KW-0067">ATP-binding</keyword>
<dbReference type="InterPro" id="IPR017441">
    <property type="entry name" value="Protein_kinase_ATP_BS"/>
</dbReference>
<feature type="binding site" evidence="9">
    <location>
        <position position="143"/>
    </location>
    <ligand>
        <name>ATP</name>
        <dbReference type="ChEBI" id="CHEBI:30616"/>
    </ligand>
</feature>
<dbReference type="SMART" id="SM00220">
    <property type="entry name" value="S_TKc"/>
    <property type="match status" value="1"/>
</dbReference>
<dbReference type="PROSITE" id="PS00108">
    <property type="entry name" value="PROTEIN_KINASE_ST"/>
    <property type="match status" value="1"/>
</dbReference>
<dbReference type="Gene3D" id="1.10.510.10">
    <property type="entry name" value="Transferase(Phosphotransferase) domain 1"/>
    <property type="match status" value="1"/>
</dbReference>
<evidence type="ECO:0000259" key="11">
    <source>
        <dbReference type="PROSITE" id="PS50011"/>
    </source>
</evidence>